<keyword evidence="2" id="KW-1185">Reference proteome</keyword>
<proteinExistence type="predicted"/>
<dbReference type="Proteomes" id="UP000828048">
    <property type="component" value="Chromosome 2"/>
</dbReference>
<sequence length="188" mass="20787">MAARATLLLLCSMIIAMPMVHGIDESPQAVEKWFEELGQMKEKVTKIHFYLHDTVSGKNITSFNVTATKPNQFGQINVADDPFTTGPELNSTILGRAQGIYLGAGLQETDLFVAFNFVFMTGKYSGSTLTVLGRDPILQKYREMPIIGGSGVFRLARGITTSQTYSFDTTSLNAVVEYHVIVIHYILK</sequence>
<comment type="caution">
    <text evidence="1">The sequence shown here is derived from an EMBL/GenBank/DDBJ whole genome shotgun (WGS) entry which is preliminary data.</text>
</comment>
<dbReference type="EMBL" id="CM037152">
    <property type="protein sequence ID" value="KAH7835429.1"/>
    <property type="molecule type" value="Genomic_DNA"/>
</dbReference>
<protein>
    <submittedName>
        <fullName evidence="1">Uncharacterized protein</fullName>
    </submittedName>
</protein>
<organism evidence="1 2">
    <name type="scientific">Vaccinium darrowii</name>
    <dbReference type="NCBI Taxonomy" id="229202"/>
    <lineage>
        <taxon>Eukaryota</taxon>
        <taxon>Viridiplantae</taxon>
        <taxon>Streptophyta</taxon>
        <taxon>Embryophyta</taxon>
        <taxon>Tracheophyta</taxon>
        <taxon>Spermatophyta</taxon>
        <taxon>Magnoliopsida</taxon>
        <taxon>eudicotyledons</taxon>
        <taxon>Gunneridae</taxon>
        <taxon>Pentapetalae</taxon>
        <taxon>asterids</taxon>
        <taxon>Ericales</taxon>
        <taxon>Ericaceae</taxon>
        <taxon>Vaccinioideae</taxon>
        <taxon>Vaccinieae</taxon>
        <taxon>Vaccinium</taxon>
    </lineage>
</organism>
<name>A0ACB7X424_9ERIC</name>
<evidence type="ECO:0000313" key="2">
    <source>
        <dbReference type="Proteomes" id="UP000828048"/>
    </source>
</evidence>
<reference evidence="1 2" key="1">
    <citation type="journal article" date="2021" name="Hortic Res">
        <title>High-quality reference genome and annotation aids understanding of berry development for evergreen blueberry (Vaccinium darrowii).</title>
        <authorList>
            <person name="Yu J."/>
            <person name="Hulse-Kemp A.M."/>
            <person name="Babiker E."/>
            <person name="Staton M."/>
        </authorList>
    </citation>
    <scope>NUCLEOTIDE SEQUENCE [LARGE SCALE GENOMIC DNA]</scope>
    <source>
        <strain evidence="2">cv. NJ 8807/NJ 8810</strain>
        <tissue evidence="1">Young leaf</tissue>
    </source>
</reference>
<evidence type="ECO:0000313" key="1">
    <source>
        <dbReference type="EMBL" id="KAH7835429.1"/>
    </source>
</evidence>
<gene>
    <name evidence="1" type="ORF">Vadar_026079</name>
</gene>
<accession>A0ACB7X424</accession>